<keyword evidence="5 8" id="KW-0720">Serine protease</keyword>
<dbReference type="InterPro" id="IPR000209">
    <property type="entry name" value="Peptidase_S8/S53_dom"/>
</dbReference>
<dbReference type="Gene3D" id="2.60.120.260">
    <property type="entry name" value="Galactose-binding domain-like"/>
    <property type="match status" value="1"/>
</dbReference>
<dbReference type="InterPro" id="IPR023828">
    <property type="entry name" value="Peptidase_S8_Ser-AS"/>
</dbReference>
<dbReference type="Pfam" id="PF00082">
    <property type="entry name" value="Peptidase_S8"/>
    <property type="match status" value="1"/>
</dbReference>
<evidence type="ECO:0000256" key="5">
    <source>
        <dbReference type="ARBA" id="ARBA00022825"/>
    </source>
</evidence>
<keyword evidence="4 8" id="KW-0378">Hydrolase</keyword>
<evidence type="ECO:0000256" key="9">
    <source>
        <dbReference type="SAM" id="MobiDB-lite"/>
    </source>
</evidence>
<evidence type="ECO:0000256" key="8">
    <source>
        <dbReference type="PROSITE-ProRule" id="PRU01240"/>
    </source>
</evidence>
<evidence type="ECO:0000259" key="10">
    <source>
        <dbReference type="PROSITE" id="PS51829"/>
    </source>
</evidence>
<feature type="domain" description="P/Homo B" evidence="10">
    <location>
        <begin position="555"/>
        <end position="704"/>
    </location>
</feature>
<dbReference type="GO" id="GO:0012505">
    <property type="term" value="C:endomembrane system"/>
    <property type="evidence" value="ECO:0007669"/>
    <property type="project" value="UniProtKB-ARBA"/>
</dbReference>
<dbReference type="PANTHER" id="PTHR42884">
    <property type="entry name" value="PROPROTEIN CONVERTASE SUBTILISIN/KEXIN-RELATED"/>
    <property type="match status" value="1"/>
</dbReference>
<proteinExistence type="inferred from homology"/>
<dbReference type="Gene3D" id="3.40.50.200">
    <property type="entry name" value="Peptidase S8/S53 domain"/>
    <property type="match status" value="1"/>
</dbReference>
<organism evidence="11">
    <name type="scientific">bacterium 19NY03SH02</name>
    <dbReference type="NCBI Taxonomy" id="2920631"/>
    <lineage>
        <taxon>Bacteria</taxon>
    </lineage>
</organism>
<name>A0AAU6VBA5_UNCXX</name>
<dbReference type="EMBL" id="CP095354">
    <property type="protein sequence ID" value="XAG82556.1"/>
    <property type="molecule type" value="Genomic_DNA"/>
</dbReference>
<dbReference type="GO" id="GO:0004252">
    <property type="term" value="F:serine-type endopeptidase activity"/>
    <property type="evidence" value="ECO:0007669"/>
    <property type="project" value="UniProtKB-UniRule"/>
</dbReference>
<evidence type="ECO:0000256" key="4">
    <source>
        <dbReference type="ARBA" id="ARBA00022801"/>
    </source>
</evidence>
<feature type="active site" description="Charge relay system" evidence="7 8">
    <location>
        <position position="453"/>
    </location>
</feature>
<dbReference type="PROSITE" id="PS00138">
    <property type="entry name" value="SUBTILASE_SER"/>
    <property type="match status" value="1"/>
</dbReference>
<protein>
    <submittedName>
        <fullName evidence="11">S8 family serine peptidase</fullName>
    </submittedName>
</protein>
<keyword evidence="2 8" id="KW-0645">Protease</keyword>
<feature type="active site" description="Charge relay system" evidence="7 8">
    <location>
        <position position="171"/>
    </location>
</feature>
<evidence type="ECO:0000256" key="1">
    <source>
        <dbReference type="ARBA" id="ARBA00005325"/>
    </source>
</evidence>
<evidence type="ECO:0000256" key="3">
    <source>
        <dbReference type="ARBA" id="ARBA00022729"/>
    </source>
</evidence>
<dbReference type="CDD" id="cd04059">
    <property type="entry name" value="Peptidases_S8_Protein_convertases_Kexins_Furin-like"/>
    <property type="match status" value="1"/>
</dbReference>
<comment type="similarity">
    <text evidence="1">Belongs to the peptidase S8 family. Furin subfamily.</text>
</comment>
<dbReference type="PROSITE" id="PS51257">
    <property type="entry name" value="PROKAR_LIPOPROTEIN"/>
    <property type="match status" value="1"/>
</dbReference>
<sequence length="707" mass="75073">MHKSIIALSIAAVLLAGCGSDNKKAPEPVNTAPESQDVTYDVRQSVRLDGQLEGRDAEGGITFSLVDPGEVKLGTLTINDAAKGSFSYQTDALEGTEVVRFKVSDGKSESVSTLTLRIDGGDPLYQHQWHLKNTGQNAFAKNRGVAGEDMNVSDAIASGVTGKGVIVAVVDDGLEISHPDLKANVIEGGSYNLITGTIDPTPFADSASHGTSVGGIIAAAGWNGLGGRGVAPDANLIGFNFLDRDPSGKVKSVQTFENFAKSHGASAYSDNARVFNQSYGRQPLKADSMKENEYEVYQQVTTKSFDGRGSIFVKSAGNGFRYNYLGPNSLGIPQFLLPGDFFSAEAENKPANKGLPYHNANMSPNNTNLYNMVISAGSADGKLSSYSSVGANVFVNAPGGESGDEDPAIVTTDRAGCDKGSSVAEERPGTPFDGGLHPLNLECDYRSTMNGTSAAAPNASGAVAMIMSANPSLSWRDIRHILASTSTQVDADIAAIRVPLNDAANSPVYEAVPAWFTNAAGFNFHDFYGFGRIDVSKAVAMAKDYKVELGEYQVSDWQTHKDLNEAIPDGSLKGVSDVQNFGSDWVVEGVQITLSADHKRLADLAVELISPSGTRSVLMTPYNGFINGVLDNAPGYENAPMLSNAFYGESAKGDWTLRVIDVNSGELGYIYRVGRTNVEEELMDNEANGILKSWSLRIHGHQAVKAS</sequence>
<evidence type="ECO:0000256" key="6">
    <source>
        <dbReference type="ARBA" id="ARBA00022837"/>
    </source>
</evidence>
<reference evidence="11" key="1">
    <citation type="submission" date="2022-03" db="EMBL/GenBank/DDBJ databases">
        <title>Sea Food Isolates.</title>
        <authorList>
            <person name="Li c."/>
        </authorList>
    </citation>
    <scope>NUCLEOTIDE SEQUENCE</scope>
    <source>
        <strain evidence="11">19NY03SH02</strain>
    </source>
</reference>
<dbReference type="AlphaFoldDB" id="A0AAU6VBA5"/>
<accession>A0AAU6VBA5</accession>
<feature type="active site" description="Charge relay system" evidence="7 8">
    <location>
        <position position="209"/>
    </location>
</feature>
<dbReference type="PROSITE" id="PS00137">
    <property type="entry name" value="SUBTILASE_HIS"/>
    <property type="match status" value="1"/>
</dbReference>
<keyword evidence="6" id="KW-0106">Calcium</keyword>
<dbReference type="InterPro" id="IPR015500">
    <property type="entry name" value="Peptidase_S8_subtilisin-rel"/>
</dbReference>
<dbReference type="GO" id="GO:0005737">
    <property type="term" value="C:cytoplasm"/>
    <property type="evidence" value="ECO:0007669"/>
    <property type="project" value="UniProtKB-ARBA"/>
</dbReference>
<dbReference type="InterPro" id="IPR036852">
    <property type="entry name" value="Peptidase_S8/S53_dom_sf"/>
</dbReference>
<dbReference type="PANTHER" id="PTHR42884:SF14">
    <property type="entry name" value="NEUROENDOCRINE CONVERTASE 1"/>
    <property type="match status" value="1"/>
</dbReference>
<dbReference type="InterPro" id="IPR022398">
    <property type="entry name" value="Peptidase_S8_His-AS"/>
</dbReference>
<gene>
    <name evidence="11" type="ORF">MRN14_08330</name>
</gene>
<dbReference type="SUPFAM" id="SSF52743">
    <property type="entry name" value="Subtilisin-like"/>
    <property type="match status" value="1"/>
</dbReference>
<dbReference type="SUPFAM" id="SSF49785">
    <property type="entry name" value="Galactose-binding domain-like"/>
    <property type="match status" value="1"/>
</dbReference>
<dbReference type="GO" id="GO:0016020">
    <property type="term" value="C:membrane"/>
    <property type="evidence" value="ECO:0007669"/>
    <property type="project" value="TreeGrafter"/>
</dbReference>
<dbReference type="PRINTS" id="PR00723">
    <property type="entry name" value="SUBTILISIN"/>
</dbReference>
<dbReference type="InterPro" id="IPR023827">
    <property type="entry name" value="Peptidase_S8_Asp-AS"/>
</dbReference>
<dbReference type="PROSITE" id="PS00136">
    <property type="entry name" value="SUBTILASE_ASP"/>
    <property type="match status" value="1"/>
</dbReference>
<dbReference type="PROSITE" id="PS51892">
    <property type="entry name" value="SUBTILASE"/>
    <property type="match status" value="1"/>
</dbReference>
<evidence type="ECO:0000256" key="7">
    <source>
        <dbReference type="PIRSR" id="PIRSR615500-1"/>
    </source>
</evidence>
<dbReference type="Pfam" id="PF01483">
    <property type="entry name" value="P_proprotein"/>
    <property type="match status" value="1"/>
</dbReference>
<dbReference type="InterPro" id="IPR034182">
    <property type="entry name" value="Kexin/furin"/>
</dbReference>
<evidence type="ECO:0000256" key="2">
    <source>
        <dbReference type="ARBA" id="ARBA00022670"/>
    </source>
</evidence>
<dbReference type="InterPro" id="IPR002884">
    <property type="entry name" value="P_dom"/>
</dbReference>
<dbReference type="PROSITE" id="PS51829">
    <property type="entry name" value="P_HOMO_B"/>
    <property type="match status" value="1"/>
</dbReference>
<dbReference type="InterPro" id="IPR008979">
    <property type="entry name" value="Galactose-bd-like_sf"/>
</dbReference>
<feature type="region of interest" description="Disordered" evidence="9">
    <location>
        <begin position="415"/>
        <end position="435"/>
    </location>
</feature>
<dbReference type="GO" id="GO:0016485">
    <property type="term" value="P:protein processing"/>
    <property type="evidence" value="ECO:0007669"/>
    <property type="project" value="TreeGrafter"/>
</dbReference>
<evidence type="ECO:0000313" key="11">
    <source>
        <dbReference type="EMBL" id="XAG82556.1"/>
    </source>
</evidence>
<keyword evidence="3" id="KW-0732">Signal</keyword>